<accession>A0A7T3N9S1</accession>
<keyword evidence="1" id="KW-0378">Hydrolase</keyword>
<dbReference type="GO" id="GO:0004527">
    <property type="term" value="F:exonuclease activity"/>
    <property type="evidence" value="ECO:0007669"/>
    <property type="project" value="UniProtKB-KW"/>
</dbReference>
<protein>
    <submittedName>
        <fullName evidence="1">Putative exonuclease</fullName>
    </submittedName>
</protein>
<keyword evidence="1" id="KW-0269">Exonuclease</keyword>
<evidence type="ECO:0000313" key="1">
    <source>
        <dbReference type="EMBL" id="QPX75000.1"/>
    </source>
</evidence>
<evidence type="ECO:0000313" key="2">
    <source>
        <dbReference type="Proteomes" id="UP000595249"/>
    </source>
</evidence>
<reference evidence="1 2" key="1">
    <citation type="submission" date="2020-09" db="EMBL/GenBank/DDBJ databases">
        <authorList>
            <person name="Marshall N."/>
            <person name="Wilson M.E."/>
            <person name="Walker J.K."/>
            <person name="Johnson L."/>
            <person name="Sharma R."/>
            <person name="Carr E."/>
            <person name="Grose J.H."/>
        </authorList>
    </citation>
    <scope>NUCLEOTIDE SEQUENCE [LARGE SCALE GENOMIC DNA]</scope>
</reference>
<dbReference type="RefSeq" id="YP_010774086.1">
    <property type="nucleotide sequence ID" value="NC_074751.1"/>
</dbReference>
<name>A0A7T3N9S1_9CAUD</name>
<proteinExistence type="predicted"/>
<dbReference type="Proteomes" id="UP000595249">
    <property type="component" value="Segment"/>
</dbReference>
<organism evidence="1 2">
    <name type="scientific">Serratia phage vB_SmaS_Rovert</name>
    <dbReference type="NCBI Taxonomy" id="2777363"/>
    <lineage>
        <taxon>Viruses</taxon>
        <taxon>Duplodnaviria</taxon>
        <taxon>Heunggongvirae</taxon>
        <taxon>Uroviricota</taxon>
        <taxon>Caudoviricetes</taxon>
        <taxon>Rovertvirus</taxon>
        <taxon>Rovertvirus rovert</taxon>
    </lineage>
</organism>
<dbReference type="GeneID" id="80456987"/>
<dbReference type="KEGG" id="vg:80456987"/>
<keyword evidence="2" id="KW-1185">Reference proteome</keyword>
<keyword evidence="1" id="KW-0540">Nuclease</keyword>
<dbReference type="EMBL" id="MW021761">
    <property type="protein sequence ID" value="QPX75000.1"/>
    <property type="molecule type" value="Genomic_DNA"/>
</dbReference>
<sequence length="340" mass="37962">MKPTLKRLGQMVEYSASIDFCFKHSVTAIDNECSRAAFLSSRFAIPFHPDEKIKRVYDERVSFACRLISDLRSMGVSFMKDTPQVITLGYGHIFEEIDAVISGGLPECNNERALMSVSIANKIQFKNYKSNGLSSFTINAAQLCMAVSEFKKFVKFIYCPSTGDIDFTVIDIDFNLARKIYETVNKGVSAESMPIQLAQPETGINKKCESCPFGVVCMAPETPPPTCRTCIYYRIGPNGYSACNAQNGKQLSPDEQVNRHSCEYHRFNPDFLSTWATVEEKDSEKNRIKYLNLLNGNSFYNGGMEGDYSSYEINGCKGKELVGDSGINMIKKAFSAKVEG</sequence>